<protein>
    <recommendedName>
        <fullName evidence="3">Transposase</fullName>
    </recommendedName>
</protein>
<organism evidence="1 2">
    <name type="scientific">Paraburkholderia aspalathi</name>
    <dbReference type="NCBI Taxonomy" id="1324617"/>
    <lineage>
        <taxon>Bacteria</taxon>
        <taxon>Pseudomonadati</taxon>
        <taxon>Pseudomonadota</taxon>
        <taxon>Betaproteobacteria</taxon>
        <taxon>Burkholderiales</taxon>
        <taxon>Burkholderiaceae</taxon>
        <taxon>Paraburkholderia</taxon>
    </lineage>
</organism>
<keyword evidence="2" id="KW-1185">Reference proteome</keyword>
<evidence type="ECO:0000313" key="2">
    <source>
        <dbReference type="Proteomes" id="UP000674425"/>
    </source>
</evidence>
<gene>
    <name evidence="1" type="ORF">R69658_06817</name>
</gene>
<dbReference type="EMBL" id="CAJNAU010000103">
    <property type="protein sequence ID" value="CAE6843100.1"/>
    <property type="molecule type" value="Genomic_DNA"/>
</dbReference>
<proteinExistence type="predicted"/>
<comment type="caution">
    <text evidence="1">The sequence shown here is derived from an EMBL/GenBank/DDBJ whole genome shotgun (WGS) entry which is preliminary data.</text>
</comment>
<reference evidence="1 2" key="1">
    <citation type="submission" date="2021-02" db="EMBL/GenBank/DDBJ databases">
        <authorList>
            <person name="Vanwijnsberghe S."/>
        </authorList>
    </citation>
    <scope>NUCLEOTIDE SEQUENCE [LARGE SCALE GENOMIC DNA]</scope>
    <source>
        <strain evidence="1 2">R-69658</strain>
    </source>
</reference>
<evidence type="ECO:0008006" key="3">
    <source>
        <dbReference type="Google" id="ProtNLM"/>
    </source>
</evidence>
<accession>A0ABN7N5Y7</accession>
<evidence type="ECO:0000313" key="1">
    <source>
        <dbReference type="EMBL" id="CAE6843100.1"/>
    </source>
</evidence>
<name>A0ABN7N5Y7_9BURK</name>
<dbReference type="Proteomes" id="UP000674425">
    <property type="component" value="Unassembled WGS sequence"/>
</dbReference>
<sequence>MIDEDKDGKERINRINYEICVLQSLRERLLCKEIWVVGAERYRNPDDDLPADFGERREAYYEALGHPADVELFIAGIRQTMMGFEVQWNGKSG</sequence>